<feature type="region of interest" description="Disordered" evidence="2">
    <location>
        <begin position="301"/>
        <end position="368"/>
    </location>
</feature>
<evidence type="ECO:0000256" key="1">
    <source>
        <dbReference type="ARBA" id="ARBA00022679"/>
    </source>
</evidence>
<dbReference type="InterPro" id="IPR000794">
    <property type="entry name" value="Beta-ketoacyl_synthase"/>
</dbReference>
<name>A0AB39PP95_9ACTN</name>
<protein>
    <submittedName>
        <fullName evidence="4">Beta-ketoacyl synthase N-terminal-like domain-containing protein</fullName>
    </submittedName>
</protein>
<accession>A0AB39PP95</accession>
<gene>
    <name evidence="4" type="ORF">AB5J49_00080</name>
</gene>
<dbReference type="Gene3D" id="3.40.47.10">
    <property type="match status" value="1"/>
</dbReference>
<dbReference type="AlphaFoldDB" id="A0AB39PP95"/>
<evidence type="ECO:0000313" key="4">
    <source>
        <dbReference type="EMBL" id="XDQ31897.1"/>
    </source>
</evidence>
<feature type="compositionally biased region" description="Polar residues" evidence="2">
    <location>
        <begin position="350"/>
        <end position="360"/>
    </location>
</feature>
<dbReference type="EMBL" id="CP163439">
    <property type="protein sequence ID" value="XDQ31897.1"/>
    <property type="molecule type" value="Genomic_DNA"/>
</dbReference>
<dbReference type="SUPFAM" id="SSF53901">
    <property type="entry name" value="Thiolase-like"/>
    <property type="match status" value="1"/>
</dbReference>
<dbReference type="GO" id="GO:0006633">
    <property type="term" value="P:fatty acid biosynthetic process"/>
    <property type="evidence" value="ECO:0007669"/>
    <property type="project" value="InterPro"/>
</dbReference>
<dbReference type="InterPro" id="IPR018201">
    <property type="entry name" value="Ketoacyl_synth_AS"/>
</dbReference>
<proteinExistence type="predicted"/>
<dbReference type="GO" id="GO:0004315">
    <property type="term" value="F:3-oxoacyl-[acyl-carrier-protein] synthase activity"/>
    <property type="evidence" value="ECO:0007669"/>
    <property type="project" value="InterPro"/>
</dbReference>
<dbReference type="PANTHER" id="PTHR11712:SF347">
    <property type="entry name" value="BETA KETOACYL-ACYL CARRIER PROTEIN SYNTHASE"/>
    <property type="match status" value="1"/>
</dbReference>
<evidence type="ECO:0000259" key="3">
    <source>
        <dbReference type="Pfam" id="PF00109"/>
    </source>
</evidence>
<dbReference type="PANTHER" id="PTHR11712">
    <property type="entry name" value="POLYKETIDE SYNTHASE-RELATED"/>
    <property type="match status" value="1"/>
</dbReference>
<dbReference type="InterPro" id="IPR016039">
    <property type="entry name" value="Thiolase-like"/>
</dbReference>
<organism evidence="4">
    <name type="scientific">Streptomyces sp. R28</name>
    <dbReference type="NCBI Taxonomy" id="3238628"/>
    <lineage>
        <taxon>Bacteria</taxon>
        <taxon>Bacillati</taxon>
        <taxon>Actinomycetota</taxon>
        <taxon>Actinomycetes</taxon>
        <taxon>Kitasatosporales</taxon>
        <taxon>Streptomycetaceae</taxon>
        <taxon>Streptomyces</taxon>
    </lineage>
</organism>
<reference evidence="4" key="1">
    <citation type="submission" date="2024-07" db="EMBL/GenBank/DDBJ databases">
        <authorList>
            <person name="Yu S.T."/>
        </authorList>
    </citation>
    <scope>NUCLEOTIDE SEQUENCE</scope>
    <source>
        <strain evidence="4">R28</strain>
    </source>
</reference>
<dbReference type="PROSITE" id="PS00606">
    <property type="entry name" value="KS3_1"/>
    <property type="match status" value="1"/>
</dbReference>
<dbReference type="Pfam" id="PF00109">
    <property type="entry name" value="ketoacyl-synt"/>
    <property type="match status" value="1"/>
</dbReference>
<feature type="region of interest" description="Disordered" evidence="2">
    <location>
        <begin position="224"/>
        <end position="246"/>
    </location>
</feature>
<keyword evidence="1" id="KW-0808">Transferase</keyword>
<feature type="domain" description="Beta-ketoacyl synthase-like N-terminal" evidence="3">
    <location>
        <begin position="12"/>
        <end position="230"/>
    </location>
</feature>
<dbReference type="InterPro" id="IPR014030">
    <property type="entry name" value="Ketoacyl_synth_N"/>
</dbReference>
<evidence type="ECO:0000256" key="2">
    <source>
        <dbReference type="SAM" id="MobiDB-lite"/>
    </source>
</evidence>
<sequence length="368" mass="38354">MNRPNSAPFEAAVTGLGIICAAGIGAKAAWQSAVQGTVGHITRPPTLEGLPHDFAYSVPDFDADTVLGRPLARQMDRFSHLAVAATREALADAALDPSEWDATRVAVLIGSSHGGLTIYDTQTTTMHDKGDRRVSPMLTPLTLLNAAASSVCLDTGARGPSMGIAGACASGTAAIGYGRMLLQAGLADIVIAGGAESMQSRALFASCIRARACSPSCFPPRHAHDGARNGTPKWPPSPPAAPARASLSESCSAHQGCRGRCAVRAGTDDDEHARSHRRCAWCCGRLPDRHGARRVAGLDNCSARDKRSSPGRRRSVHTQRDTSPPPGAVDPSMAHPNRIFTESGPAKASRGSTLATTGHQMTVVPTHG</sequence>
<dbReference type="RefSeq" id="WP_369166388.1">
    <property type="nucleotide sequence ID" value="NZ_CP163439.1"/>
</dbReference>